<dbReference type="PaxDb" id="55529-EKX46454"/>
<evidence type="ECO:0000313" key="3">
    <source>
        <dbReference type="EnsemblProtists" id="EKX46454"/>
    </source>
</evidence>
<reference evidence="3" key="3">
    <citation type="submission" date="2016-03" db="UniProtKB">
        <authorList>
            <consortium name="EnsemblProtists"/>
        </authorList>
    </citation>
    <scope>IDENTIFICATION</scope>
</reference>
<dbReference type="Pfam" id="PF00595">
    <property type="entry name" value="PDZ"/>
    <property type="match status" value="1"/>
</dbReference>
<evidence type="ECO:0000313" key="4">
    <source>
        <dbReference type="Proteomes" id="UP000011087"/>
    </source>
</evidence>
<dbReference type="RefSeq" id="XP_005833434.1">
    <property type="nucleotide sequence ID" value="XM_005833377.1"/>
</dbReference>
<dbReference type="Gene3D" id="2.30.42.10">
    <property type="match status" value="1"/>
</dbReference>
<dbReference type="AlphaFoldDB" id="L1JE88"/>
<proteinExistence type="predicted"/>
<evidence type="ECO:0000313" key="2">
    <source>
        <dbReference type="EMBL" id="EKX46454.1"/>
    </source>
</evidence>
<accession>L1JE88</accession>
<dbReference type="PROSITE" id="PS50106">
    <property type="entry name" value="PDZ"/>
    <property type="match status" value="1"/>
</dbReference>
<dbReference type="SUPFAM" id="SSF50156">
    <property type="entry name" value="PDZ domain-like"/>
    <property type="match status" value="1"/>
</dbReference>
<name>L1JE88_GUITC</name>
<dbReference type="EnsemblProtists" id="EKX46454">
    <property type="protein sequence ID" value="EKX46454"/>
    <property type="gene ID" value="GUITHDRAFT_162948"/>
</dbReference>
<gene>
    <name evidence="2" type="ORF">GUITHDRAFT_162948</name>
</gene>
<dbReference type="Gene3D" id="3.30.750.44">
    <property type="match status" value="1"/>
</dbReference>
<dbReference type="OrthoDB" id="10675982at2759"/>
<keyword evidence="4" id="KW-1185">Reference proteome</keyword>
<dbReference type="EMBL" id="JH992994">
    <property type="protein sequence ID" value="EKX46454.1"/>
    <property type="molecule type" value="Genomic_DNA"/>
</dbReference>
<reference evidence="2 4" key="1">
    <citation type="journal article" date="2012" name="Nature">
        <title>Algal genomes reveal evolutionary mosaicism and the fate of nucleomorphs.</title>
        <authorList>
            <consortium name="DOE Joint Genome Institute"/>
            <person name="Curtis B.A."/>
            <person name="Tanifuji G."/>
            <person name="Burki F."/>
            <person name="Gruber A."/>
            <person name="Irimia M."/>
            <person name="Maruyama S."/>
            <person name="Arias M.C."/>
            <person name="Ball S.G."/>
            <person name="Gile G.H."/>
            <person name="Hirakawa Y."/>
            <person name="Hopkins J.F."/>
            <person name="Kuo A."/>
            <person name="Rensing S.A."/>
            <person name="Schmutz J."/>
            <person name="Symeonidi A."/>
            <person name="Elias M."/>
            <person name="Eveleigh R.J."/>
            <person name="Herman E.K."/>
            <person name="Klute M.J."/>
            <person name="Nakayama T."/>
            <person name="Obornik M."/>
            <person name="Reyes-Prieto A."/>
            <person name="Armbrust E.V."/>
            <person name="Aves S.J."/>
            <person name="Beiko R.G."/>
            <person name="Coutinho P."/>
            <person name="Dacks J.B."/>
            <person name="Durnford D.G."/>
            <person name="Fast N.M."/>
            <person name="Green B.R."/>
            <person name="Grisdale C.J."/>
            <person name="Hempel F."/>
            <person name="Henrissat B."/>
            <person name="Hoppner M.P."/>
            <person name="Ishida K."/>
            <person name="Kim E."/>
            <person name="Koreny L."/>
            <person name="Kroth P.G."/>
            <person name="Liu Y."/>
            <person name="Malik S.B."/>
            <person name="Maier U.G."/>
            <person name="McRose D."/>
            <person name="Mock T."/>
            <person name="Neilson J.A."/>
            <person name="Onodera N.T."/>
            <person name="Poole A.M."/>
            <person name="Pritham E.J."/>
            <person name="Richards T.A."/>
            <person name="Rocap G."/>
            <person name="Roy S.W."/>
            <person name="Sarai C."/>
            <person name="Schaack S."/>
            <person name="Shirato S."/>
            <person name="Slamovits C.H."/>
            <person name="Spencer D.F."/>
            <person name="Suzuki S."/>
            <person name="Worden A.Z."/>
            <person name="Zauner S."/>
            <person name="Barry K."/>
            <person name="Bell C."/>
            <person name="Bharti A.K."/>
            <person name="Crow J.A."/>
            <person name="Grimwood J."/>
            <person name="Kramer R."/>
            <person name="Lindquist E."/>
            <person name="Lucas S."/>
            <person name="Salamov A."/>
            <person name="McFadden G.I."/>
            <person name="Lane C.E."/>
            <person name="Keeling P.J."/>
            <person name="Gray M.W."/>
            <person name="Grigoriev I.V."/>
            <person name="Archibald J.M."/>
        </authorList>
    </citation>
    <scope>NUCLEOTIDE SEQUENCE</scope>
    <source>
        <strain evidence="2 4">CCMP2712</strain>
    </source>
</reference>
<protein>
    <recommendedName>
        <fullName evidence="1">PDZ domain-containing protein</fullName>
    </recommendedName>
</protein>
<sequence length="370" mass="42256">MMFREYQPSPQQYQQQTFAQFYQEQQAYAPMSPPRYPSNQTQTIHLETVQPQMVSTQYVTTQQPIQGTVQIVSMPSPPPMVTYTQPRQFTQVQTYAPVTYNTQLRGVGIKFGERIDMRTGGMVVFVKRLVKGGPADLSRKIQPGDVLQLINGEDVYGQGLDVLRERIPGPAGTFVRLGFRSTIGTFYEVDLPRTAYGDPAQNVQMTKEEKKDEEQYFFLPATGQMVSKSQLQMNSAQPQQRQFTSNQYTVTRQQVPVQTTQIVQQQPVQYIQPVQYVQQQQQPVTIMQAPQSVPSVQYVSVSNQSAGYGQSSGYGQSAGYEFPGHQTYQVQPNELFHDMNGEMQGTQIIHRKFTIVWWKAESRKTEWKGW</sequence>
<dbReference type="GeneID" id="17303223"/>
<dbReference type="KEGG" id="gtt:GUITHDRAFT_162948"/>
<dbReference type="InterPro" id="IPR001478">
    <property type="entry name" value="PDZ"/>
</dbReference>
<dbReference type="HOGENOM" id="CLU_748958_0_0_1"/>
<dbReference type="SMART" id="SM00228">
    <property type="entry name" value="PDZ"/>
    <property type="match status" value="1"/>
</dbReference>
<reference evidence="4" key="2">
    <citation type="submission" date="2012-11" db="EMBL/GenBank/DDBJ databases">
        <authorList>
            <person name="Kuo A."/>
            <person name="Curtis B.A."/>
            <person name="Tanifuji G."/>
            <person name="Burki F."/>
            <person name="Gruber A."/>
            <person name="Irimia M."/>
            <person name="Maruyama S."/>
            <person name="Arias M.C."/>
            <person name="Ball S.G."/>
            <person name="Gile G.H."/>
            <person name="Hirakawa Y."/>
            <person name="Hopkins J.F."/>
            <person name="Rensing S.A."/>
            <person name="Schmutz J."/>
            <person name="Symeonidi A."/>
            <person name="Elias M."/>
            <person name="Eveleigh R.J."/>
            <person name="Herman E.K."/>
            <person name="Klute M.J."/>
            <person name="Nakayama T."/>
            <person name="Obornik M."/>
            <person name="Reyes-Prieto A."/>
            <person name="Armbrust E.V."/>
            <person name="Aves S.J."/>
            <person name="Beiko R.G."/>
            <person name="Coutinho P."/>
            <person name="Dacks J.B."/>
            <person name="Durnford D.G."/>
            <person name="Fast N.M."/>
            <person name="Green B.R."/>
            <person name="Grisdale C."/>
            <person name="Hempe F."/>
            <person name="Henrissat B."/>
            <person name="Hoppner M.P."/>
            <person name="Ishida K.-I."/>
            <person name="Kim E."/>
            <person name="Koreny L."/>
            <person name="Kroth P.G."/>
            <person name="Liu Y."/>
            <person name="Malik S.-B."/>
            <person name="Maier U.G."/>
            <person name="McRose D."/>
            <person name="Mock T."/>
            <person name="Neilson J.A."/>
            <person name="Onodera N.T."/>
            <person name="Poole A.M."/>
            <person name="Pritham E.J."/>
            <person name="Richards T.A."/>
            <person name="Rocap G."/>
            <person name="Roy S.W."/>
            <person name="Sarai C."/>
            <person name="Schaack S."/>
            <person name="Shirato S."/>
            <person name="Slamovits C.H."/>
            <person name="Spencer D.F."/>
            <person name="Suzuki S."/>
            <person name="Worden A.Z."/>
            <person name="Zauner S."/>
            <person name="Barry K."/>
            <person name="Bell C."/>
            <person name="Bharti A.K."/>
            <person name="Crow J.A."/>
            <person name="Grimwood J."/>
            <person name="Kramer R."/>
            <person name="Lindquist E."/>
            <person name="Lucas S."/>
            <person name="Salamov A."/>
            <person name="McFadden G.I."/>
            <person name="Lane C.E."/>
            <person name="Keeling P.J."/>
            <person name="Gray M.W."/>
            <person name="Grigoriev I.V."/>
            <person name="Archibald J.M."/>
        </authorList>
    </citation>
    <scope>NUCLEOTIDE SEQUENCE</scope>
    <source>
        <strain evidence="4">CCMP2712</strain>
    </source>
</reference>
<dbReference type="Proteomes" id="UP000011087">
    <property type="component" value="Unassembled WGS sequence"/>
</dbReference>
<evidence type="ECO:0000259" key="1">
    <source>
        <dbReference type="PROSITE" id="PS50106"/>
    </source>
</evidence>
<organism evidence="2">
    <name type="scientific">Guillardia theta (strain CCMP2712)</name>
    <name type="common">Cryptophyte</name>
    <dbReference type="NCBI Taxonomy" id="905079"/>
    <lineage>
        <taxon>Eukaryota</taxon>
        <taxon>Cryptophyceae</taxon>
        <taxon>Pyrenomonadales</taxon>
        <taxon>Geminigeraceae</taxon>
        <taxon>Guillardia</taxon>
    </lineage>
</organism>
<feature type="domain" description="PDZ" evidence="1">
    <location>
        <begin position="97"/>
        <end position="155"/>
    </location>
</feature>
<dbReference type="InterPro" id="IPR036034">
    <property type="entry name" value="PDZ_sf"/>
</dbReference>